<reference evidence="1" key="1">
    <citation type="submission" date="2021-01" db="EMBL/GenBank/DDBJ databases">
        <title>Description of Breznakiella homolactica.</title>
        <authorList>
            <person name="Song Y."/>
            <person name="Brune A."/>
        </authorList>
    </citation>
    <scope>NUCLEOTIDE SEQUENCE</scope>
    <source>
        <strain evidence="1">RmG30</strain>
    </source>
</reference>
<evidence type="ECO:0000313" key="2">
    <source>
        <dbReference type="Proteomes" id="UP000595917"/>
    </source>
</evidence>
<dbReference type="Proteomes" id="UP000595917">
    <property type="component" value="Chromosome"/>
</dbReference>
<evidence type="ECO:0000313" key="1">
    <source>
        <dbReference type="EMBL" id="QQO11366.1"/>
    </source>
</evidence>
<name>A0A7T7XRW0_9SPIR</name>
<keyword evidence="2" id="KW-1185">Reference proteome</keyword>
<gene>
    <name evidence="1" type="ORF">JFL75_10245</name>
</gene>
<proteinExistence type="predicted"/>
<dbReference type="AlphaFoldDB" id="A0A7T7XRW0"/>
<dbReference type="EMBL" id="CP067089">
    <property type="protein sequence ID" value="QQO11366.1"/>
    <property type="molecule type" value="Genomic_DNA"/>
</dbReference>
<dbReference type="InterPro" id="IPR011055">
    <property type="entry name" value="Dup_hybrid_motif"/>
</dbReference>
<dbReference type="KEGG" id="bhc:JFL75_10245"/>
<dbReference type="Gene3D" id="2.70.70.10">
    <property type="entry name" value="Glucose Permease (Domain IIA)"/>
    <property type="match status" value="1"/>
</dbReference>
<sequence>MDWPDPEAPVLYDFGYNSGRTPTLGYSFVSEGPVRSVDSGELIFARDENDRASKLPSPMGAWLAMDHGDGLIGIYGRMKNREQETSVLADQGSILGFSGRSGWTPGNGFYFSFYDRKEHRWVNPAMILPPVPDTRAPLIVSVTLLNQEDRRFNPVQQRTIPQGLYSILVESNDTRTTARDTPLSPHRIICSVNGVEAGSLHFETLSARNGVLLAARNRAAPAEQVYAPYPSLEIGEVWLNRGLVTMEVIVQDIAGNSRNVTYRLTVE</sequence>
<protein>
    <submittedName>
        <fullName evidence="1">Uncharacterized protein</fullName>
    </submittedName>
</protein>
<accession>A0A7T7XRW0</accession>
<organism evidence="1 2">
    <name type="scientific">Breznakiella homolactica</name>
    <dbReference type="NCBI Taxonomy" id="2798577"/>
    <lineage>
        <taxon>Bacteria</taxon>
        <taxon>Pseudomonadati</taxon>
        <taxon>Spirochaetota</taxon>
        <taxon>Spirochaetia</taxon>
        <taxon>Spirochaetales</taxon>
        <taxon>Breznakiellaceae</taxon>
        <taxon>Breznakiella</taxon>
    </lineage>
</organism>
<dbReference type="SUPFAM" id="SSF51261">
    <property type="entry name" value="Duplicated hybrid motif"/>
    <property type="match status" value="1"/>
</dbReference>